<feature type="compositionally biased region" description="Polar residues" evidence="3">
    <location>
        <begin position="1"/>
        <end position="14"/>
    </location>
</feature>
<dbReference type="InterPro" id="IPR015854">
    <property type="entry name" value="ABC_transpr_LolD-like"/>
</dbReference>
<evidence type="ECO:0000313" key="5">
    <source>
        <dbReference type="EMBL" id="MBB5661005.1"/>
    </source>
</evidence>
<dbReference type="GO" id="GO:0022857">
    <property type="term" value="F:transmembrane transporter activity"/>
    <property type="evidence" value="ECO:0007669"/>
    <property type="project" value="TreeGrafter"/>
</dbReference>
<dbReference type="GO" id="GO:0016887">
    <property type="term" value="F:ATP hydrolysis activity"/>
    <property type="evidence" value="ECO:0007669"/>
    <property type="project" value="InterPro"/>
</dbReference>
<dbReference type="Gene3D" id="3.40.50.300">
    <property type="entry name" value="P-loop containing nucleotide triphosphate hydrolases"/>
    <property type="match status" value="1"/>
</dbReference>
<dbReference type="InterPro" id="IPR003439">
    <property type="entry name" value="ABC_transporter-like_ATP-bd"/>
</dbReference>
<keyword evidence="6" id="KW-1185">Reference proteome</keyword>
<dbReference type="RefSeq" id="WP_123288254.1">
    <property type="nucleotide sequence ID" value="NZ_JACIJB010000007.1"/>
</dbReference>
<evidence type="ECO:0000259" key="4">
    <source>
        <dbReference type="PROSITE" id="PS50893"/>
    </source>
</evidence>
<proteinExistence type="predicted"/>
<keyword evidence="5" id="KW-0132">Cell division</keyword>
<keyword evidence="2 5" id="KW-0067">ATP-binding</keyword>
<dbReference type="AlphaFoldDB" id="A0A7W9A4E8"/>
<dbReference type="SUPFAM" id="SSF52540">
    <property type="entry name" value="P-loop containing nucleoside triphosphate hydrolases"/>
    <property type="match status" value="1"/>
</dbReference>
<reference evidence="5 6" key="1">
    <citation type="submission" date="2020-08" db="EMBL/GenBank/DDBJ databases">
        <title>Genomic Encyclopedia of Type Strains, Phase IV (KMG-IV): sequencing the most valuable type-strain genomes for metagenomic binning, comparative biology and taxonomic classification.</title>
        <authorList>
            <person name="Goeker M."/>
        </authorList>
    </citation>
    <scope>NUCLEOTIDE SEQUENCE [LARGE SCALE GENOMIC DNA]</scope>
    <source>
        <strain evidence="5 6">DSM 24448</strain>
    </source>
</reference>
<comment type="caution">
    <text evidence="5">The sequence shown here is derived from an EMBL/GenBank/DDBJ whole genome shotgun (WGS) entry which is preliminary data.</text>
</comment>
<evidence type="ECO:0000256" key="2">
    <source>
        <dbReference type="ARBA" id="ARBA00022840"/>
    </source>
</evidence>
<dbReference type="GO" id="GO:0005886">
    <property type="term" value="C:plasma membrane"/>
    <property type="evidence" value="ECO:0007669"/>
    <property type="project" value="TreeGrafter"/>
</dbReference>
<dbReference type="PROSITE" id="PS50893">
    <property type="entry name" value="ABC_TRANSPORTER_2"/>
    <property type="match status" value="1"/>
</dbReference>
<evidence type="ECO:0000256" key="1">
    <source>
        <dbReference type="ARBA" id="ARBA00022741"/>
    </source>
</evidence>
<dbReference type="InterPro" id="IPR027417">
    <property type="entry name" value="P-loop_NTPase"/>
</dbReference>
<accession>A0A7W9A4E8</accession>
<dbReference type="Pfam" id="PF00005">
    <property type="entry name" value="ABC_tran"/>
    <property type="match status" value="1"/>
</dbReference>
<dbReference type="SMART" id="SM00382">
    <property type="entry name" value="AAA"/>
    <property type="match status" value="1"/>
</dbReference>
<dbReference type="PANTHER" id="PTHR24220">
    <property type="entry name" value="IMPORT ATP-BINDING PROTEIN"/>
    <property type="match status" value="1"/>
</dbReference>
<protein>
    <submittedName>
        <fullName evidence="5">Cell division transport system ATP-binding protein</fullName>
    </submittedName>
</protein>
<gene>
    <name evidence="5" type="ORF">FHS65_001763</name>
</gene>
<evidence type="ECO:0000256" key="3">
    <source>
        <dbReference type="SAM" id="MobiDB-lite"/>
    </source>
</evidence>
<sequence length="247" mass="26360">MTRTIAASDMSSPTDGPRGEAGWPVRLRGVTFGHAGHPDLLRGIDLTVTTGSFNFLTGRSGAGKSLLIGMMAGLVRPDDGQVVLFGQDRAQLRGREARALRRRIGLIAQDDPLLAHMSVADSLAVTLRVTAEDPRGRAADLAAMLDFVGLSDMADRPAGTLSRAERRLVALARAMMTGPELILADEPLAGLDAASAKRMLGLLRTLNRQGATVIMTRDGDGPGAEVRKGDRRLHLEAGRLVEPERTR</sequence>
<name>A0A7W9A4E8_9CAUL</name>
<evidence type="ECO:0000313" key="6">
    <source>
        <dbReference type="Proteomes" id="UP000548978"/>
    </source>
</evidence>
<dbReference type="GO" id="GO:0005524">
    <property type="term" value="F:ATP binding"/>
    <property type="evidence" value="ECO:0007669"/>
    <property type="project" value="UniProtKB-KW"/>
</dbReference>
<dbReference type="GO" id="GO:0051301">
    <property type="term" value="P:cell division"/>
    <property type="evidence" value="ECO:0007669"/>
    <property type="project" value="UniProtKB-KW"/>
</dbReference>
<keyword evidence="5" id="KW-0131">Cell cycle</keyword>
<feature type="region of interest" description="Disordered" evidence="3">
    <location>
        <begin position="1"/>
        <end position="22"/>
    </location>
</feature>
<dbReference type="OrthoDB" id="9802264at2"/>
<dbReference type="Proteomes" id="UP000548978">
    <property type="component" value="Unassembled WGS sequence"/>
</dbReference>
<dbReference type="EMBL" id="JACIJB010000007">
    <property type="protein sequence ID" value="MBB5661005.1"/>
    <property type="molecule type" value="Genomic_DNA"/>
</dbReference>
<feature type="domain" description="ABC transporter" evidence="4">
    <location>
        <begin position="25"/>
        <end position="247"/>
    </location>
</feature>
<keyword evidence="1" id="KW-0547">Nucleotide-binding</keyword>
<organism evidence="5 6">
    <name type="scientific">Brevundimonas halotolerans</name>
    <dbReference type="NCBI Taxonomy" id="69670"/>
    <lineage>
        <taxon>Bacteria</taxon>
        <taxon>Pseudomonadati</taxon>
        <taxon>Pseudomonadota</taxon>
        <taxon>Alphaproteobacteria</taxon>
        <taxon>Caulobacterales</taxon>
        <taxon>Caulobacteraceae</taxon>
        <taxon>Brevundimonas</taxon>
    </lineage>
</organism>
<dbReference type="InterPro" id="IPR003593">
    <property type="entry name" value="AAA+_ATPase"/>
</dbReference>